<dbReference type="STRING" id="910347.SAMN05421773_111189"/>
<keyword evidence="2" id="KW-1003">Cell membrane</keyword>
<evidence type="ECO:0000256" key="2">
    <source>
        <dbReference type="ARBA" id="ARBA00022475"/>
    </source>
</evidence>
<accession>A0A1I1QN71</accession>
<gene>
    <name evidence="10" type="ORF">SAMN05421773_111189</name>
</gene>
<dbReference type="Pfam" id="PF03023">
    <property type="entry name" value="MurJ"/>
    <property type="match status" value="2"/>
</dbReference>
<evidence type="ECO:0000256" key="9">
    <source>
        <dbReference type="SAM" id="Phobius"/>
    </source>
</evidence>
<feature type="region of interest" description="Disordered" evidence="8">
    <location>
        <begin position="1"/>
        <end position="23"/>
    </location>
</feature>
<keyword evidence="7 9" id="KW-0472">Membrane</keyword>
<feature type="transmembrane region" description="Helical" evidence="9">
    <location>
        <begin position="192"/>
        <end position="211"/>
    </location>
</feature>
<protein>
    <submittedName>
        <fullName evidence="10">Putative peptidoglycan lipid II flippase</fullName>
    </submittedName>
</protein>
<dbReference type="PANTHER" id="PTHR47019">
    <property type="entry name" value="LIPID II FLIPPASE MURJ"/>
    <property type="match status" value="1"/>
</dbReference>
<proteinExistence type="predicted"/>
<dbReference type="PRINTS" id="PR01806">
    <property type="entry name" value="VIRFACTRMVIN"/>
</dbReference>
<feature type="transmembrane region" description="Helical" evidence="9">
    <location>
        <begin position="561"/>
        <end position="582"/>
    </location>
</feature>
<feature type="transmembrane region" description="Helical" evidence="9">
    <location>
        <begin position="162"/>
        <end position="180"/>
    </location>
</feature>
<evidence type="ECO:0000256" key="3">
    <source>
        <dbReference type="ARBA" id="ARBA00022692"/>
    </source>
</evidence>
<dbReference type="InterPro" id="IPR051050">
    <property type="entry name" value="Lipid_II_flippase_MurJ/MviN"/>
</dbReference>
<evidence type="ECO:0000256" key="1">
    <source>
        <dbReference type="ARBA" id="ARBA00004651"/>
    </source>
</evidence>
<keyword evidence="4" id="KW-0133">Cell shape</keyword>
<organism evidence="10 11">
    <name type="scientific">Streptomyces aidingensis</name>
    <dbReference type="NCBI Taxonomy" id="910347"/>
    <lineage>
        <taxon>Bacteria</taxon>
        <taxon>Bacillati</taxon>
        <taxon>Actinomycetota</taxon>
        <taxon>Actinomycetes</taxon>
        <taxon>Kitasatosporales</taxon>
        <taxon>Streptomycetaceae</taxon>
        <taxon>Streptomyces</taxon>
    </lineage>
</organism>
<evidence type="ECO:0000256" key="6">
    <source>
        <dbReference type="ARBA" id="ARBA00022989"/>
    </source>
</evidence>
<feature type="transmembrane region" description="Helical" evidence="9">
    <location>
        <begin position="476"/>
        <end position="500"/>
    </location>
</feature>
<dbReference type="GO" id="GO:0009252">
    <property type="term" value="P:peptidoglycan biosynthetic process"/>
    <property type="evidence" value="ECO:0007669"/>
    <property type="project" value="UniProtKB-KW"/>
</dbReference>
<keyword evidence="3 9" id="KW-0812">Transmembrane</keyword>
<keyword evidence="6 9" id="KW-1133">Transmembrane helix</keyword>
<evidence type="ECO:0000313" key="11">
    <source>
        <dbReference type="Proteomes" id="UP000199207"/>
    </source>
</evidence>
<dbReference type="GO" id="GO:0005886">
    <property type="term" value="C:plasma membrane"/>
    <property type="evidence" value="ECO:0007669"/>
    <property type="project" value="UniProtKB-SubCell"/>
</dbReference>
<dbReference type="RefSeq" id="WP_425443888.1">
    <property type="nucleotide sequence ID" value="NZ_FOLM01000011.1"/>
</dbReference>
<dbReference type="Proteomes" id="UP000199207">
    <property type="component" value="Unassembled WGS sequence"/>
</dbReference>
<feature type="transmembrane region" description="Helical" evidence="9">
    <location>
        <begin position="217"/>
        <end position="236"/>
    </location>
</feature>
<feature type="transmembrane region" description="Helical" evidence="9">
    <location>
        <begin position="72"/>
        <end position="95"/>
    </location>
</feature>
<keyword evidence="11" id="KW-1185">Reference proteome</keyword>
<dbReference type="GO" id="GO:0008360">
    <property type="term" value="P:regulation of cell shape"/>
    <property type="evidence" value="ECO:0007669"/>
    <property type="project" value="UniProtKB-KW"/>
</dbReference>
<evidence type="ECO:0000256" key="5">
    <source>
        <dbReference type="ARBA" id="ARBA00022984"/>
    </source>
</evidence>
<feature type="transmembrane region" description="Helical" evidence="9">
    <location>
        <begin position="536"/>
        <end position="555"/>
    </location>
</feature>
<dbReference type="AlphaFoldDB" id="A0A1I1QN71"/>
<keyword evidence="5" id="KW-0573">Peptidoglycan synthesis</keyword>
<feature type="transmembrane region" description="Helical" evidence="9">
    <location>
        <begin position="116"/>
        <end position="142"/>
    </location>
</feature>
<evidence type="ECO:0000313" key="10">
    <source>
        <dbReference type="EMBL" id="SFD23457.1"/>
    </source>
</evidence>
<sequence length="615" mass="61448">MTAPAAAPLAPPRPLPGGGGERDGVARAATVTAALMAAGALCGLLRDQTVAHLYGAGGDTDAFLVAWTLPEVAATLLIEDGMALLLVPAFSVALARRAAGAAQAAGRAPADPVRALLAATLPGLLLVLTALAGLLALGAPLVVRLLAPGIADPGLAADCTRLTALTAFTFGISGYLSAVLRAHRCFAPPAAIYVVYNAGIVGTALALHAAWGVRGAAAGVAVGSALMVLLQLPFFLRRLPVLVRPAARAGEPAADIALRSAARTRAAGASPPVRAADLGRTAGRAGMTGGVTAGVAAGPPLPAAPDGCATPAVRSAAGSRLVLGAGLVAPVALFALSRQAQVLVERFLASALPPGAISHLNYAQKVAQLPMTLSLMICTVTLPLVARAIAEGDTRAAARRVERDLTLAAALVLAGAAYVAAFAPQIVELLFQRGAFDAHATAATAAVMRVYALGLLGHTLVGTLVRPFFAAARPTWYPLAAMSAGLLITVAAGVPAVPAWGAPGMAAANAVGITVTAGLLLHGLRRRMLPLRPARVLGTLGRLLPATAAAGVAGWGVAGAVAAPALAAGLGAVLVPAVFVAAARAARVPETDVLLTAARRAVRRGTRNRKRKQGR</sequence>
<evidence type="ECO:0000256" key="8">
    <source>
        <dbReference type="SAM" id="MobiDB-lite"/>
    </source>
</evidence>
<comment type="subcellular location">
    <subcellularLocation>
        <location evidence="1">Cell membrane</location>
        <topology evidence="1">Multi-pass membrane protein</topology>
    </subcellularLocation>
</comment>
<dbReference type="EMBL" id="FOLM01000011">
    <property type="protein sequence ID" value="SFD23457.1"/>
    <property type="molecule type" value="Genomic_DNA"/>
</dbReference>
<dbReference type="PANTHER" id="PTHR47019:SF1">
    <property type="entry name" value="LIPID II FLIPPASE MURJ"/>
    <property type="match status" value="1"/>
</dbReference>
<dbReference type="GO" id="GO:0015648">
    <property type="term" value="F:lipid-linked peptidoglycan transporter activity"/>
    <property type="evidence" value="ECO:0007669"/>
    <property type="project" value="TreeGrafter"/>
</dbReference>
<feature type="transmembrane region" description="Helical" evidence="9">
    <location>
        <begin position="447"/>
        <end position="469"/>
    </location>
</feature>
<feature type="transmembrane region" description="Helical" evidence="9">
    <location>
        <begin position="506"/>
        <end position="524"/>
    </location>
</feature>
<feature type="transmembrane region" description="Helical" evidence="9">
    <location>
        <begin position="407"/>
        <end position="427"/>
    </location>
</feature>
<evidence type="ECO:0000256" key="7">
    <source>
        <dbReference type="ARBA" id="ARBA00023136"/>
    </source>
</evidence>
<dbReference type="InterPro" id="IPR004268">
    <property type="entry name" value="MurJ"/>
</dbReference>
<dbReference type="GO" id="GO:0034204">
    <property type="term" value="P:lipid translocation"/>
    <property type="evidence" value="ECO:0007669"/>
    <property type="project" value="TreeGrafter"/>
</dbReference>
<reference evidence="10 11" key="1">
    <citation type="submission" date="2016-10" db="EMBL/GenBank/DDBJ databases">
        <authorList>
            <person name="de Groot N.N."/>
        </authorList>
    </citation>
    <scope>NUCLEOTIDE SEQUENCE [LARGE SCALE GENOMIC DNA]</scope>
    <source>
        <strain evidence="10 11">CGMCC 4.5739</strain>
    </source>
</reference>
<evidence type="ECO:0000256" key="4">
    <source>
        <dbReference type="ARBA" id="ARBA00022960"/>
    </source>
</evidence>
<name>A0A1I1QN71_9ACTN</name>